<comment type="caution">
    <text evidence="4">The sequence shown here is derived from an EMBL/GenBank/DDBJ whole genome shotgun (WGS) entry which is preliminary data.</text>
</comment>
<keyword evidence="1" id="KW-0328">Glycosyltransferase</keyword>
<dbReference type="PANTHER" id="PTHR12526">
    <property type="entry name" value="GLYCOSYLTRANSFERASE"/>
    <property type="match status" value="1"/>
</dbReference>
<accession>A0A841IWZ0</accession>
<name>A0A841IWZ0_9SPHN</name>
<evidence type="ECO:0000259" key="3">
    <source>
        <dbReference type="Pfam" id="PF13579"/>
    </source>
</evidence>
<dbReference type="Pfam" id="PF13579">
    <property type="entry name" value="Glyco_trans_4_4"/>
    <property type="match status" value="1"/>
</dbReference>
<dbReference type="SUPFAM" id="SSF53756">
    <property type="entry name" value="UDP-Glycosyltransferase/glycogen phosphorylase"/>
    <property type="match status" value="1"/>
</dbReference>
<dbReference type="Pfam" id="PF13692">
    <property type="entry name" value="Glyco_trans_1_4"/>
    <property type="match status" value="1"/>
</dbReference>
<keyword evidence="2 4" id="KW-0808">Transferase</keyword>
<proteinExistence type="predicted"/>
<evidence type="ECO:0000313" key="4">
    <source>
        <dbReference type="EMBL" id="MBB6122800.1"/>
    </source>
</evidence>
<dbReference type="PANTHER" id="PTHR12526:SF510">
    <property type="entry name" value="D-INOSITOL 3-PHOSPHATE GLYCOSYLTRANSFERASE"/>
    <property type="match status" value="1"/>
</dbReference>
<sequence>MKVAMVDPSLFTGRYDDSLCAALARTGADVSLLARPMRDTDAIQPEGYSYQTRFFGLSERARGVLGEGAVARAAKAAEYLLDARFGPLTDHAAADVVHVQWLPFASADAVWIERLLARPGRPALVHTVHNVAAYHGDAGVQGRGYAALLGRFDRLIVHGEESRTALIAQGLARDRIAVIPHPPMTLAQAREQDLAAVPDPVLPRLLFFGTIRPYKGFDLLIDACIAQWRSGARFELAVAGKPFMDIAPLLDAVRSAGFGDRLILDLGFLHEERLDAHLRKADIVVFPYRHIDSSGAFLSALHYGKAMLCSRVGLFAHLPEVRDGPAVVSCAPDDRESLAAAIGSLVGDAALRASFGQRALALRDAMGDWDAAARATLALYAQAMGTA</sequence>
<dbReference type="Proteomes" id="UP000552700">
    <property type="component" value="Unassembled WGS sequence"/>
</dbReference>
<evidence type="ECO:0000256" key="2">
    <source>
        <dbReference type="ARBA" id="ARBA00022679"/>
    </source>
</evidence>
<protein>
    <submittedName>
        <fullName evidence="4">Glycosyltransferase involved in cell wall biosynthesis</fullName>
    </submittedName>
</protein>
<dbReference type="RefSeq" id="WP_184077205.1">
    <property type="nucleotide sequence ID" value="NZ_JACIJP010000001.1"/>
</dbReference>
<dbReference type="AlphaFoldDB" id="A0A841IWZ0"/>
<feature type="domain" description="Glycosyltransferase subfamily 4-like N-terminal" evidence="3">
    <location>
        <begin position="15"/>
        <end position="180"/>
    </location>
</feature>
<dbReference type="Gene3D" id="3.40.50.2000">
    <property type="entry name" value="Glycogen Phosphorylase B"/>
    <property type="match status" value="2"/>
</dbReference>
<keyword evidence="5" id="KW-1185">Reference proteome</keyword>
<evidence type="ECO:0000313" key="5">
    <source>
        <dbReference type="Proteomes" id="UP000552700"/>
    </source>
</evidence>
<gene>
    <name evidence="4" type="ORF">FHS92_000507</name>
</gene>
<dbReference type="GO" id="GO:0016757">
    <property type="term" value="F:glycosyltransferase activity"/>
    <property type="evidence" value="ECO:0007669"/>
    <property type="project" value="UniProtKB-KW"/>
</dbReference>
<reference evidence="4 5" key="1">
    <citation type="submission" date="2020-08" db="EMBL/GenBank/DDBJ databases">
        <title>Genomic Encyclopedia of Type Strains, Phase IV (KMG-IV): sequencing the most valuable type-strain genomes for metagenomic binning, comparative biology and taxonomic classification.</title>
        <authorList>
            <person name="Goeker M."/>
        </authorList>
    </citation>
    <scope>NUCLEOTIDE SEQUENCE [LARGE SCALE GENOMIC DNA]</scope>
    <source>
        <strain evidence="4 5">DSM 102255</strain>
    </source>
</reference>
<dbReference type="InterPro" id="IPR028098">
    <property type="entry name" value="Glyco_trans_4-like_N"/>
</dbReference>
<evidence type="ECO:0000256" key="1">
    <source>
        <dbReference type="ARBA" id="ARBA00022676"/>
    </source>
</evidence>
<dbReference type="CDD" id="cd03801">
    <property type="entry name" value="GT4_PimA-like"/>
    <property type="match status" value="1"/>
</dbReference>
<dbReference type="EMBL" id="JACIJP010000001">
    <property type="protein sequence ID" value="MBB6122800.1"/>
    <property type="molecule type" value="Genomic_DNA"/>
</dbReference>
<organism evidence="4 5">
    <name type="scientific">Sphingobium subterraneum</name>
    <dbReference type="NCBI Taxonomy" id="627688"/>
    <lineage>
        <taxon>Bacteria</taxon>
        <taxon>Pseudomonadati</taxon>
        <taxon>Pseudomonadota</taxon>
        <taxon>Alphaproteobacteria</taxon>
        <taxon>Sphingomonadales</taxon>
        <taxon>Sphingomonadaceae</taxon>
        <taxon>Sphingobium</taxon>
    </lineage>
</organism>